<dbReference type="InterPro" id="IPR024775">
    <property type="entry name" value="DinB-like"/>
</dbReference>
<keyword evidence="3" id="KW-1185">Reference proteome</keyword>
<dbReference type="SUPFAM" id="SSF109854">
    <property type="entry name" value="DinB/YfiT-like putative metalloenzymes"/>
    <property type="match status" value="1"/>
</dbReference>
<dbReference type="InterPro" id="IPR034660">
    <property type="entry name" value="DinB/YfiT-like"/>
</dbReference>
<proteinExistence type="predicted"/>
<reference evidence="2 3" key="1">
    <citation type="journal article" date="2019" name="Int. J. Syst. Evol. Microbiol.">
        <title>The Global Catalogue of Microorganisms (GCM) 10K type strain sequencing project: providing services to taxonomists for standard genome sequencing and annotation.</title>
        <authorList>
            <consortium name="The Broad Institute Genomics Platform"/>
            <consortium name="The Broad Institute Genome Sequencing Center for Infectious Disease"/>
            <person name="Wu L."/>
            <person name="Ma J."/>
        </authorList>
    </citation>
    <scope>NUCLEOTIDE SEQUENCE [LARGE SCALE GENOMIC DNA]</scope>
    <source>
        <strain evidence="2 3">JCM 14969</strain>
    </source>
</reference>
<dbReference type="Pfam" id="PF12867">
    <property type="entry name" value="DinB_2"/>
    <property type="match status" value="1"/>
</dbReference>
<dbReference type="EMBL" id="BAAAOS010000058">
    <property type="protein sequence ID" value="GAA1610235.1"/>
    <property type="molecule type" value="Genomic_DNA"/>
</dbReference>
<feature type="domain" description="DinB-like" evidence="1">
    <location>
        <begin position="69"/>
        <end position="186"/>
    </location>
</feature>
<dbReference type="Proteomes" id="UP001500393">
    <property type="component" value="Unassembled WGS sequence"/>
</dbReference>
<name>A0ABN2EL95_9ACTN</name>
<comment type="caution">
    <text evidence="2">The sequence shown here is derived from an EMBL/GenBank/DDBJ whole genome shotgun (WGS) entry which is preliminary data.</text>
</comment>
<evidence type="ECO:0000259" key="1">
    <source>
        <dbReference type="Pfam" id="PF12867"/>
    </source>
</evidence>
<gene>
    <name evidence="2" type="ORF">GCM10009789_75750</name>
</gene>
<evidence type="ECO:0000313" key="2">
    <source>
        <dbReference type="EMBL" id="GAA1610235.1"/>
    </source>
</evidence>
<sequence length="200" mass="22041">MGGAVLSVGGSRVGGMGDCDELLIGQLEFYWDIHLRPRLEGLTDDEYQWAPAQPSWTVHPDADGKIVMDREWPEPSPPPVTTIAWRLVHIGVGCFATRVNTFFDDDGVDAPMFDPRHIPSDLPGTADAGLAFLDHWYGRWHGAIRGLDDAGLAKPLGPKGGEYAEDTMLGLITHLNREVMHHGAEICLLRDLYRAGMVTR</sequence>
<protein>
    <submittedName>
        <fullName evidence="2">DinB family protein</fullName>
    </submittedName>
</protein>
<evidence type="ECO:0000313" key="3">
    <source>
        <dbReference type="Proteomes" id="UP001500393"/>
    </source>
</evidence>
<accession>A0ABN2EL95</accession>
<organism evidence="2 3">
    <name type="scientific">Kribbella sancticallisti</name>
    <dbReference type="NCBI Taxonomy" id="460087"/>
    <lineage>
        <taxon>Bacteria</taxon>
        <taxon>Bacillati</taxon>
        <taxon>Actinomycetota</taxon>
        <taxon>Actinomycetes</taxon>
        <taxon>Propionibacteriales</taxon>
        <taxon>Kribbellaceae</taxon>
        <taxon>Kribbella</taxon>
    </lineage>
</organism>